<dbReference type="SFLD" id="SFLDF00027">
    <property type="entry name" value="p-type_atpase"/>
    <property type="match status" value="1"/>
</dbReference>
<evidence type="ECO:0000256" key="13">
    <source>
        <dbReference type="ARBA" id="ARBA00023008"/>
    </source>
</evidence>
<feature type="domain" description="HMA" evidence="18">
    <location>
        <begin position="13"/>
        <end position="79"/>
    </location>
</feature>
<evidence type="ECO:0000256" key="17">
    <source>
        <dbReference type="RuleBase" id="RU362081"/>
    </source>
</evidence>
<keyword evidence="11" id="KW-1278">Translocase</keyword>
<evidence type="ECO:0000256" key="14">
    <source>
        <dbReference type="ARBA" id="ARBA00023065"/>
    </source>
</evidence>
<evidence type="ECO:0000256" key="6">
    <source>
        <dbReference type="ARBA" id="ARBA00022692"/>
    </source>
</evidence>
<feature type="transmembrane region" description="Helical" evidence="17">
    <location>
        <begin position="167"/>
        <end position="188"/>
    </location>
</feature>
<feature type="transmembrane region" description="Helical" evidence="17">
    <location>
        <begin position="95"/>
        <end position="113"/>
    </location>
</feature>
<dbReference type="InterPro" id="IPR006121">
    <property type="entry name" value="HMA_dom"/>
</dbReference>
<dbReference type="GO" id="GO:0140581">
    <property type="term" value="F:P-type monovalent copper transporter activity"/>
    <property type="evidence" value="ECO:0007669"/>
    <property type="project" value="UniProtKB-EC"/>
</dbReference>
<keyword evidence="20" id="KW-1185">Reference proteome</keyword>
<dbReference type="PROSITE" id="PS00154">
    <property type="entry name" value="ATPASE_E1_E2"/>
    <property type="match status" value="1"/>
</dbReference>
<keyword evidence="17" id="KW-1003">Cell membrane</keyword>
<dbReference type="PROSITE" id="PS50846">
    <property type="entry name" value="HMA_2"/>
    <property type="match status" value="1"/>
</dbReference>
<keyword evidence="10 17" id="KW-0067">ATP-binding</keyword>
<keyword evidence="6 17" id="KW-0812">Transmembrane</keyword>
<dbReference type="PRINTS" id="PR00119">
    <property type="entry name" value="CATATPASE"/>
</dbReference>
<evidence type="ECO:0000256" key="2">
    <source>
        <dbReference type="ARBA" id="ARBA00006024"/>
    </source>
</evidence>
<feature type="transmembrane region" description="Helical" evidence="17">
    <location>
        <begin position="354"/>
        <end position="377"/>
    </location>
</feature>
<dbReference type="GO" id="GO:0005524">
    <property type="term" value="F:ATP binding"/>
    <property type="evidence" value="ECO:0007669"/>
    <property type="project" value="UniProtKB-UniRule"/>
</dbReference>
<keyword evidence="9" id="KW-0187">Copper transport</keyword>
<dbReference type="Pfam" id="PF00403">
    <property type="entry name" value="HMA"/>
    <property type="match status" value="1"/>
</dbReference>
<dbReference type="Gene3D" id="3.40.50.1000">
    <property type="entry name" value="HAD superfamily/HAD-like"/>
    <property type="match status" value="1"/>
</dbReference>
<dbReference type="NCBIfam" id="TIGR01525">
    <property type="entry name" value="ATPase-IB_hvy"/>
    <property type="match status" value="1"/>
</dbReference>
<dbReference type="PROSITE" id="PS01047">
    <property type="entry name" value="HMA_1"/>
    <property type="match status" value="1"/>
</dbReference>
<evidence type="ECO:0000256" key="16">
    <source>
        <dbReference type="ARBA" id="ARBA00049289"/>
    </source>
</evidence>
<dbReference type="GO" id="GO:0043682">
    <property type="term" value="F:P-type divalent copper transporter activity"/>
    <property type="evidence" value="ECO:0007669"/>
    <property type="project" value="TreeGrafter"/>
</dbReference>
<keyword evidence="7 17" id="KW-0479">Metal-binding</keyword>
<dbReference type="InterPro" id="IPR027256">
    <property type="entry name" value="P-typ_ATPase_IB"/>
</dbReference>
<dbReference type="Gene3D" id="2.70.150.10">
    <property type="entry name" value="Calcium-transporting ATPase, cytoplasmic transduction domain A"/>
    <property type="match status" value="1"/>
</dbReference>
<dbReference type="SUPFAM" id="SSF81653">
    <property type="entry name" value="Calcium ATPase, transduction domain A"/>
    <property type="match status" value="1"/>
</dbReference>
<reference evidence="20" key="1">
    <citation type="submission" date="2016-10" db="EMBL/GenBank/DDBJ databases">
        <authorList>
            <person name="Varghese N."/>
            <person name="Submissions S."/>
        </authorList>
    </citation>
    <scope>NUCLEOTIDE SEQUENCE [LARGE SCALE GENOMIC DNA]</scope>
    <source>
        <strain evidence="20">CGMCC 1.10223</strain>
    </source>
</reference>
<feature type="transmembrane region" description="Helical" evidence="17">
    <location>
        <begin position="200"/>
        <end position="220"/>
    </location>
</feature>
<dbReference type="SUPFAM" id="SSF56784">
    <property type="entry name" value="HAD-like"/>
    <property type="match status" value="1"/>
</dbReference>
<name>A0A1I1YFZ5_9BACL</name>
<dbReference type="InterPro" id="IPR044492">
    <property type="entry name" value="P_typ_ATPase_HD_dom"/>
</dbReference>
<evidence type="ECO:0000256" key="15">
    <source>
        <dbReference type="ARBA" id="ARBA00023136"/>
    </source>
</evidence>
<feature type="transmembrane region" description="Helical" evidence="17">
    <location>
        <begin position="389"/>
        <end position="412"/>
    </location>
</feature>
<dbReference type="Pfam" id="PF00122">
    <property type="entry name" value="E1-E2_ATPase"/>
    <property type="match status" value="1"/>
</dbReference>
<dbReference type="SFLD" id="SFLDG00002">
    <property type="entry name" value="C1.7:_P-type_atpase_like"/>
    <property type="match status" value="1"/>
</dbReference>
<keyword evidence="4" id="KW-0813">Transport</keyword>
<dbReference type="EC" id="7.2.2.8" evidence="3"/>
<dbReference type="Proteomes" id="UP000183410">
    <property type="component" value="Unassembled WGS sequence"/>
</dbReference>
<dbReference type="Gene3D" id="3.40.1110.10">
    <property type="entry name" value="Calcium-transporting ATPase, cytoplasmic domain N"/>
    <property type="match status" value="1"/>
</dbReference>
<dbReference type="AlphaFoldDB" id="A0A1I1YFZ5"/>
<dbReference type="GO" id="GO:0012505">
    <property type="term" value="C:endomembrane system"/>
    <property type="evidence" value="ECO:0007669"/>
    <property type="project" value="UniProtKB-SubCell"/>
</dbReference>
<keyword evidence="13" id="KW-0186">Copper</keyword>
<protein>
    <recommendedName>
        <fullName evidence="3">P-type Cu(+) transporter</fullName>
        <ecNumber evidence="3">7.2.2.8</ecNumber>
    </recommendedName>
</protein>
<dbReference type="GO" id="GO:0055070">
    <property type="term" value="P:copper ion homeostasis"/>
    <property type="evidence" value="ECO:0007669"/>
    <property type="project" value="TreeGrafter"/>
</dbReference>
<evidence type="ECO:0000256" key="9">
    <source>
        <dbReference type="ARBA" id="ARBA00022796"/>
    </source>
</evidence>
<organism evidence="19 20">
    <name type="scientific">Paenibacillus algorifonticola</name>
    <dbReference type="NCBI Taxonomy" id="684063"/>
    <lineage>
        <taxon>Bacteria</taxon>
        <taxon>Bacillati</taxon>
        <taxon>Bacillota</taxon>
        <taxon>Bacilli</taxon>
        <taxon>Bacillales</taxon>
        <taxon>Paenibacillaceae</taxon>
        <taxon>Paenibacillus</taxon>
    </lineage>
</organism>
<evidence type="ECO:0000256" key="3">
    <source>
        <dbReference type="ARBA" id="ARBA00012517"/>
    </source>
</evidence>
<dbReference type="InterPro" id="IPR036163">
    <property type="entry name" value="HMA_dom_sf"/>
</dbReference>
<dbReference type="InterPro" id="IPR008250">
    <property type="entry name" value="ATPase_P-typ_transduc_dom_A_sf"/>
</dbReference>
<gene>
    <name evidence="19" type="ORF">SAMN04487969_101515</name>
</gene>
<feature type="transmembrane region" description="Helical" evidence="17">
    <location>
        <begin position="728"/>
        <end position="749"/>
    </location>
</feature>
<accession>A0A1I1YFZ5</accession>
<dbReference type="InterPro" id="IPR023298">
    <property type="entry name" value="ATPase_P-typ_TM_dom_sf"/>
</dbReference>
<sequence>MSLEQHNESENSVTMQYAVGGMSCTACAARIEKAVGKMEGVHSVAVSYPARTAWVQFVPGRMQSEEIMAKIGHIGFQASAAEHSKEQWKQERSALGLRLMISLLLTLPLLAGMTQHLPLLSGLPIPAWLLHPWLQLALATIVQFVIGLPFYIGAYHALRSRAANMDVLVAAGTSAAYLYSHYIVFSRLPIGETLAAGHTLPLYFETSAVVISAVLLGKYLEMTAASRAQDEAGGYNQLEAQSATVERAGKWVSVQTAFVREGEIVRIEPGETVPVDGILISGETDMNESLLTGESLPVVKRVGDRIWAGTTNVGAMQRIRTTAAGHATLLSRISELLRQAQRSKSAIQQQVDRVAAWFVPAMLALSAFTFVFWLVLLDPGNWHQAFRCGVAVMLAACPCALGLAAPISLVIASGRLAKQGIVLKQAGALERLARLNTLLLDKTGTLTEGTPQVSAVWAAPNQTRSAVLRLAAAAEAGSTHPLGQAIGREAGRVGLTPPSASETVYFPGKGVQAVVERRRITVGNATFAKAEQWKANAQVAAALAVFCTEREKRGETLLYVAADGLLIGGISLADRVKPHSFAAVQQLHRYGLQVMLATGDHQIPAQNAARQAGIMQVYAGLLPEQKLELVEQLKRSGKRVGMAGDGWNDAPALAAADVGIAMGNGTEAALAAGHLTLLQPRMTAIVDALGISRLTVRNIKQNLLLAFLYNSSIVPFAAFGLLEPWMAGAAMALSSVSVVGNAMRLSYILRRHKQPSA</sequence>
<dbReference type="Gene3D" id="3.30.70.100">
    <property type="match status" value="1"/>
</dbReference>
<dbReference type="SUPFAM" id="SSF81665">
    <property type="entry name" value="Calcium ATPase, transmembrane domain M"/>
    <property type="match status" value="1"/>
</dbReference>
<feature type="transmembrane region" description="Helical" evidence="17">
    <location>
        <begin position="703"/>
        <end position="722"/>
    </location>
</feature>
<evidence type="ECO:0000256" key="7">
    <source>
        <dbReference type="ARBA" id="ARBA00022723"/>
    </source>
</evidence>
<dbReference type="EMBL" id="FONN01000001">
    <property type="protein sequence ID" value="SFE18309.1"/>
    <property type="molecule type" value="Genomic_DNA"/>
</dbReference>
<comment type="catalytic activity">
    <reaction evidence="16">
        <text>Cu(+)(in) + ATP + H2O = Cu(+)(out) + ADP + phosphate + H(+)</text>
        <dbReference type="Rhea" id="RHEA:25792"/>
        <dbReference type="ChEBI" id="CHEBI:15377"/>
        <dbReference type="ChEBI" id="CHEBI:15378"/>
        <dbReference type="ChEBI" id="CHEBI:30616"/>
        <dbReference type="ChEBI" id="CHEBI:43474"/>
        <dbReference type="ChEBI" id="CHEBI:49552"/>
        <dbReference type="ChEBI" id="CHEBI:456216"/>
        <dbReference type="EC" id="7.2.2.8"/>
    </reaction>
</comment>
<dbReference type="InterPro" id="IPR059000">
    <property type="entry name" value="ATPase_P-type_domA"/>
</dbReference>
<dbReference type="Pfam" id="PF00702">
    <property type="entry name" value="Hydrolase"/>
    <property type="match status" value="1"/>
</dbReference>
<dbReference type="InterPro" id="IPR001757">
    <property type="entry name" value="P_typ_ATPase"/>
</dbReference>
<dbReference type="PRINTS" id="PR00943">
    <property type="entry name" value="CUATPASE"/>
</dbReference>
<evidence type="ECO:0000256" key="5">
    <source>
        <dbReference type="ARBA" id="ARBA00022553"/>
    </source>
</evidence>
<evidence type="ECO:0000256" key="8">
    <source>
        <dbReference type="ARBA" id="ARBA00022741"/>
    </source>
</evidence>
<keyword evidence="5" id="KW-0597">Phosphoprotein</keyword>
<dbReference type="SUPFAM" id="SSF55008">
    <property type="entry name" value="HMA, heavy metal-associated domain"/>
    <property type="match status" value="1"/>
</dbReference>
<dbReference type="CDD" id="cd00371">
    <property type="entry name" value="HMA"/>
    <property type="match status" value="1"/>
</dbReference>
<dbReference type="GO" id="GO:0016887">
    <property type="term" value="F:ATP hydrolysis activity"/>
    <property type="evidence" value="ECO:0007669"/>
    <property type="project" value="InterPro"/>
</dbReference>
<evidence type="ECO:0000259" key="18">
    <source>
        <dbReference type="PROSITE" id="PS50846"/>
    </source>
</evidence>
<evidence type="ECO:0000256" key="1">
    <source>
        <dbReference type="ARBA" id="ARBA00004127"/>
    </source>
</evidence>
<keyword evidence="12 17" id="KW-1133">Transmembrane helix</keyword>
<dbReference type="NCBIfam" id="TIGR01511">
    <property type="entry name" value="ATPase-IB1_Cu"/>
    <property type="match status" value="1"/>
</dbReference>
<evidence type="ECO:0000256" key="4">
    <source>
        <dbReference type="ARBA" id="ARBA00022448"/>
    </source>
</evidence>
<dbReference type="InterPro" id="IPR017969">
    <property type="entry name" value="Heavy-metal-associated_CS"/>
</dbReference>
<dbReference type="GO" id="GO:0005507">
    <property type="term" value="F:copper ion binding"/>
    <property type="evidence" value="ECO:0007669"/>
    <property type="project" value="TreeGrafter"/>
</dbReference>
<comment type="subcellular location">
    <subcellularLocation>
        <location evidence="17">Cell membrane</location>
    </subcellularLocation>
    <subcellularLocation>
        <location evidence="1">Endomembrane system</location>
        <topology evidence="1">Multi-pass membrane protein</topology>
    </subcellularLocation>
</comment>
<dbReference type="CDD" id="cd02094">
    <property type="entry name" value="P-type_ATPase_Cu-like"/>
    <property type="match status" value="1"/>
</dbReference>
<proteinExistence type="inferred from homology"/>
<dbReference type="NCBIfam" id="TIGR01494">
    <property type="entry name" value="ATPase_P-type"/>
    <property type="match status" value="2"/>
</dbReference>
<evidence type="ECO:0000256" key="10">
    <source>
        <dbReference type="ARBA" id="ARBA00022840"/>
    </source>
</evidence>
<dbReference type="FunFam" id="3.30.70.100:FF:000001">
    <property type="entry name" value="ATPase copper transporting beta"/>
    <property type="match status" value="1"/>
</dbReference>
<dbReference type="InterPro" id="IPR018303">
    <property type="entry name" value="ATPase_P-typ_P_site"/>
</dbReference>
<evidence type="ECO:0000313" key="19">
    <source>
        <dbReference type="EMBL" id="SFE18309.1"/>
    </source>
</evidence>
<dbReference type="PANTHER" id="PTHR43520:SF8">
    <property type="entry name" value="P-TYPE CU(+) TRANSPORTER"/>
    <property type="match status" value="1"/>
</dbReference>
<dbReference type="InterPro" id="IPR036412">
    <property type="entry name" value="HAD-like_sf"/>
</dbReference>
<evidence type="ECO:0000256" key="12">
    <source>
        <dbReference type="ARBA" id="ARBA00022989"/>
    </source>
</evidence>
<dbReference type="PANTHER" id="PTHR43520">
    <property type="entry name" value="ATP7, ISOFORM B"/>
    <property type="match status" value="1"/>
</dbReference>
<keyword evidence="8 17" id="KW-0547">Nucleotide-binding</keyword>
<dbReference type="InterPro" id="IPR023299">
    <property type="entry name" value="ATPase_P-typ_cyto_dom_N"/>
</dbReference>
<dbReference type="GO" id="GO:0005886">
    <property type="term" value="C:plasma membrane"/>
    <property type="evidence" value="ECO:0007669"/>
    <property type="project" value="UniProtKB-SubCell"/>
</dbReference>
<keyword evidence="14" id="KW-0406">Ion transport</keyword>
<dbReference type="InterPro" id="IPR023214">
    <property type="entry name" value="HAD_sf"/>
</dbReference>
<evidence type="ECO:0000313" key="20">
    <source>
        <dbReference type="Proteomes" id="UP000183410"/>
    </source>
</evidence>
<keyword evidence="15 17" id="KW-0472">Membrane</keyword>
<comment type="similarity">
    <text evidence="2 17">Belongs to the cation transport ATPase (P-type) (TC 3.A.3) family. Type IB subfamily.</text>
</comment>
<feature type="transmembrane region" description="Helical" evidence="17">
    <location>
        <begin position="133"/>
        <end position="155"/>
    </location>
</feature>
<evidence type="ECO:0000256" key="11">
    <source>
        <dbReference type="ARBA" id="ARBA00022967"/>
    </source>
</evidence>
<dbReference type="SFLD" id="SFLDS00003">
    <property type="entry name" value="Haloacid_Dehalogenase"/>
    <property type="match status" value="1"/>
</dbReference>